<dbReference type="EMBL" id="MCGQ01000010">
    <property type="protein sequence ID" value="OXY96706.1"/>
    <property type="molecule type" value="Genomic_DNA"/>
</dbReference>
<dbReference type="RefSeq" id="WP_094216273.1">
    <property type="nucleotide sequence ID" value="NZ_MCGQ01000010.1"/>
</dbReference>
<evidence type="ECO:0008006" key="14">
    <source>
        <dbReference type="Google" id="ProtNLM"/>
    </source>
</evidence>
<comment type="similarity">
    <text evidence="8">Belongs to the DyP-type peroxidase family.</text>
</comment>
<dbReference type="OrthoDB" id="236246at2"/>
<dbReference type="InterPro" id="IPR049509">
    <property type="entry name" value="DyP_N"/>
</dbReference>
<dbReference type="NCBIfam" id="TIGR01413">
    <property type="entry name" value="Dyp_perox_fam"/>
    <property type="match status" value="1"/>
</dbReference>
<dbReference type="Proteomes" id="UP000215483">
    <property type="component" value="Unassembled WGS sequence"/>
</dbReference>
<feature type="domain" description="DyP dimeric alpha+beta barrel" evidence="11">
    <location>
        <begin position="12"/>
        <end position="175"/>
    </location>
</feature>
<keyword evidence="7" id="KW-0408">Iron</keyword>
<keyword evidence="2" id="KW-0575">Peroxidase</keyword>
<keyword evidence="13" id="KW-1185">Reference proteome</keyword>
<evidence type="ECO:0000256" key="7">
    <source>
        <dbReference type="ARBA" id="ARBA00023004"/>
    </source>
</evidence>
<feature type="compositionally biased region" description="Low complexity" evidence="9">
    <location>
        <begin position="507"/>
        <end position="522"/>
    </location>
</feature>
<gene>
    <name evidence="12" type="ORF">BEK98_10825</name>
</gene>
<evidence type="ECO:0000256" key="8">
    <source>
        <dbReference type="ARBA" id="ARBA00025737"/>
    </source>
</evidence>
<comment type="caution">
    <text evidence="12">The sequence shown here is derived from an EMBL/GenBank/DDBJ whole genome shotgun (WGS) entry which is preliminary data.</text>
</comment>
<dbReference type="InterPro" id="IPR006314">
    <property type="entry name" value="Dyp_peroxidase"/>
</dbReference>
<evidence type="ECO:0000256" key="4">
    <source>
        <dbReference type="ARBA" id="ARBA00022723"/>
    </source>
</evidence>
<feature type="domain" description="Dyp-type peroxidase C-terminal" evidence="10">
    <location>
        <begin position="354"/>
        <end position="414"/>
    </location>
</feature>
<evidence type="ECO:0000256" key="3">
    <source>
        <dbReference type="ARBA" id="ARBA00022617"/>
    </source>
</evidence>
<dbReference type="Pfam" id="PF20628">
    <property type="entry name" value="Dyp_perox_C"/>
    <property type="match status" value="1"/>
</dbReference>
<evidence type="ECO:0000256" key="5">
    <source>
        <dbReference type="ARBA" id="ARBA00022729"/>
    </source>
</evidence>
<evidence type="ECO:0000256" key="1">
    <source>
        <dbReference type="ARBA" id="ARBA00001970"/>
    </source>
</evidence>
<proteinExistence type="inferred from homology"/>
<dbReference type="Pfam" id="PF21105">
    <property type="entry name" value="DyP_N"/>
    <property type="match status" value="1"/>
</dbReference>
<keyword evidence="6" id="KW-0560">Oxidoreductase</keyword>
<feature type="region of interest" description="Disordered" evidence="9">
    <location>
        <begin position="491"/>
        <end position="529"/>
    </location>
</feature>
<dbReference type="GO" id="GO:0004601">
    <property type="term" value="F:peroxidase activity"/>
    <property type="evidence" value="ECO:0007669"/>
    <property type="project" value="UniProtKB-KW"/>
</dbReference>
<name>A0A233SM42_STRDA</name>
<dbReference type="PANTHER" id="PTHR30521:SF4">
    <property type="entry name" value="DEFERROCHELATASE"/>
    <property type="match status" value="1"/>
</dbReference>
<dbReference type="SUPFAM" id="SSF54909">
    <property type="entry name" value="Dimeric alpha+beta barrel"/>
    <property type="match status" value="1"/>
</dbReference>
<keyword evidence="3" id="KW-0349">Heme</keyword>
<reference evidence="12 13" key="1">
    <citation type="submission" date="2016-07" db="EMBL/GenBank/DDBJ databases">
        <title>Draft genome of Streptomyces diastatochromogenes.</title>
        <authorList>
            <person name="Podduturi R."/>
            <person name="Lukassen M.B."/>
            <person name="Clausen N."/>
            <person name="Nielsen J.L."/>
            <person name="Jorgensen N.O."/>
        </authorList>
    </citation>
    <scope>NUCLEOTIDE SEQUENCE [LARGE SCALE GENOMIC DNA]</scope>
    <source>
        <strain evidence="12 13">DSM 40608</strain>
    </source>
</reference>
<dbReference type="PANTHER" id="PTHR30521">
    <property type="entry name" value="DEFERROCHELATASE/PEROXIDASE"/>
    <property type="match status" value="1"/>
</dbReference>
<dbReference type="PROSITE" id="PS51404">
    <property type="entry name" value="DYP_PEROXIDASE"/>
    <property type="match status" value="1"/>
</dbReference>
<dbReference type="InterPro" id="IPR048328">
    <property type="entry name" value="Dyp_perox_C"/>
</dbReference>
<dbReference type="GO" id="GO:0005829">
    <property type="term" value="C:cytosol"/>
    <property type="evidence" value="ECO:0007669"/>
    <property type="project" value="TreeGrafter"/>
</dbReference>
<evidence type="ECO:0000313" key="13">
    <source>
        <dbReference type="Proteomes" id="UP000215483"/>
    </source>
</evidence>
<dbReference type="AlphaFoldDB" id="A0A233SM42"/>
<comment type="cofactor">
    <cofactor evidence="1">
        <name>heme b</name>
        <dbReference type="ChEBI" id="CHEBI:60344"/>
    </cofactor>
</comment>
<keyword evidence="5" id="KW-0732">Signal</keyword>
<accession>A0A233SM42</accession>
<sequence length="776" mass="84884">MTTPLPLRDSTEIQGDILAGFKKDYMTLLFLQFGDVTAARNWLAELIPTIATTQQVAAFNQKFHDARENSAGDDPKNLKATWVGVSLTYPGILFLTGKEKVFGDKPTGTIRAFVQGSAARAEALGDTGCNEPERWIFGSAQKPPIHAVLTIAADLKDDHDNELRRQTEAASRAGILIVHPQSGATLPGSRRGKEHFGFKDGVSEPDVRGFDVPVDDNGPGKVPAGQFVLGADGATAMPAGAPDWMKYGSFQVVRRLGQDVPGWWAQVNAELAKLREDEVVDGNTRSEWLAARLVGRWRCGASVAKFPDAAPPAGTKPDNDLSFRDDPHGVTTPLFSHLRKTAPRDGLVDKGELVDVEEFMDARRIIRRGIPYGAPFDPANDDGGGPDEPRGLLFVCYQADLARQFEFIQTDWVNDPNFPHDRDPMPGPDPMISGKLPDVTTGEVAFESRVNGNGDRKTTMLNFQPFVTTEGSVYAFAPSLTTLRGLSRGRLEGATSAGGQTGGQTGGQQTTTTTGGQTGQPQPVQPGPLDEILPWPDVDGRYWIFSGRTVRVAGTGTAEVEQLTTGADDRTGTLVDLGTDLSTWAAFAGVEKVDAILPVPDEQGLNGESSYWLFHTKGGTQVYRRVNIAHDARHTSRRIGDDQQLSRWNSFGGVTRVDAVLLVPDQLRDNGKSWYWLFHTTPQGQRYRLISIADGRMHSDVMERGDRDLTKWTSLQGVGKVDDFLYVPGRFRVGGQSWCWVLHEQQYRVISISDGAGHPDTRVRDSRPNAPWCRRG</sequence>
<keyword evidence="4" id="KW-0479">Metal-binding</keyword>
<evidence type="ECO:0000313" key="12">
    <source>
        <dbReference type="EMBL" id="OXY96706.1"/>
    </source>
</evidence>
<protein>
    <recommendedName>
        <fullName evidence="14">Peroxidase</fullName>
    </recommendedName>
</protein>
<evidence type="ECO:0000259" key="10">
    <source>
        <dbReference type="Pfam" id="PF20628"/>
    </source>
</evidence>
<evidence type="ECO:0000259" key="11">
    <source>
        <dbReference type="Pfam" id="PF21105"/>
    </source>
</evidence>
<evidence type="ECO:0000256" key="6">
    <source>
        <dbReference type="ARBA" id="ARBA00023002"/>
    </source>
</evidence>
<evidence type="ECO:0000256" key="2">
    <source>
        <dbReference type="ARBA" id="ARBA00022559"/>
    </source>
</evidence>
<organism evidence="12 13">
    <name type="scientific">Streptomyces diastatochromogenes</name>
    <dbReference type="NCBI Taxonomy" id="42236"/>
    <lineage>
        <taxon>Bacteria</taxon>
        <taxon>Bacillati</taxon>
        <taxon>Actinomycetota</taxon>
        <taxon>Actinomycetes</taxon>
        <taxon>Kitasatosporales</taxon>
        <taxon>Streptomycetaceae</taxon>
        <taxon>Streptomyces</taxon>
    </lineage>
</organism>
<dbReference type="GO" id="GO:0046872">
    <property type="term" value="F:metal ion binding"/>
    <property type="evidence" value="ECO:0007669"/>
    <property type="project" value="UniProtKB-KW"/>
</dbReference>
<dbReference type="GO" id="GO:0020037">
    <property type="term" value="F:heme binding"/>
    <property type="evidence" value="ECO:0007669"/>
    <property type="project" value="InterPro"/>
</dbReference>
<dbReference type="InterPro" id="IPR011008">
    <property type="entry name" value="Dimeric_a/b-barrel"/>
</dbReference>
<evidence type="ECO:0000256" key="9">
    <source>
        <dbReference type="SAM" id="MobiDB-lite"/>
    </source>
</evidence>